<evidence type="ECO:0000313" key="2">
    <source>
        <dbReference type="Proteomes" id="UP000799755"/>
    </source>
</evidence>
<dbReference type="EMBL" id="MU003510">
    <property type="protein sequence ID" value="KAF2469892.1"/>
    <property type="molecule type" value="Genomic_DNA"/>
</dbReference>
<name>A0ACB6QSS6_9PLEO</name>
<reference evidence="1" key="1">
    <citation type="journal article" date="2020" name="Stud. Mycol.">
        <title>101 Dothideomycetes genomes: a test case for predicting lifestyles and emergence of pathogens.</title>
        <authorList>
            <person name="Haridas S."/>
            <person name="Albert R."/>
            <person name="Binder M."/>
            <person name="Bloem J."/>
            <person name="Labutti K."/>
            <person name="Salamov A."/>
            <person name="Andreopoulos B."/>
            <person name="Baker S."/>
            <person name="Barry K."/>
            <person name="Bills G."/>
            <person name="Bluhm B."/>
            <person name="Cannon C."/>
            <person name="Castanera R."/>
            <person name="Culley D."/>
            <person name="Daum C."/>
            <person name="Ezra D."/>
            <person name="Gonzalez J."/>
            <person name="Henrissat B."/>
            <person name="Kuo A."/>
            <person name="Liang C."/>
            <person name="Lipzen A."/>
            <person name="Lutzoni F."/>
            <person name="Magnuson J."/>
            <person name="Mondo S."/>
            <person name="Nolan M."/>
            <person name="Ohm R."/>
            <person name="Pangilinan J."/>
            <person name="Park H.-J."/>
            <person name="Ramirez L."/>
            <person name="Alfaro M."/>
            <person name="Sun H."/>
            <person name="Tritt A."/>
            <person name="Yoshinaga Y."/>
            <person name="Zwiers L.-H."/>
            <person name="Turgeon B."/>
            <person name="Goodwin S."/>
            <person name="Spatafora J."/>
            <person name="Crous P."/>
            <person name="Grigoriev I."/>
        </authorList>
    </citation>
    <scope>NUCLEOTIDE SEQUENCE</scope>
    <source>
        <strain evidence="1">ATCC 200398</strain>
    </source>
</reference>
<evidence type="ECO:0000313" key="1">
    <source>
        <dbReference type="EMBL" id="KAF2469892.1"/>
    </source>
</evidence>
<gene>
    <name evidence="1" type="ORF">BDR25DRAFT_227734</name>
</gene>
<organism evidence="1 2">
    <name type="scientific">Lindgomyces ingoldianus</name>
    <dbReference type="NCBI Taxonomy" id="673940"/>
    <lineage>
        <taxon>Eukaryota</taxon>
        <taxon>Fungi</taxon>
        <taxon>Dikarya</taxon>
        <taxon>Ascomycota</taxon>
        <taxon>Pezizomycotina</taxon>
        <taxon>Dothideomycetes</taxon>
        <taxon>Pleosporomycetidae</taxon>
        <taxon>Pleosporales</taxon>
        <taxon>Lindgomycetaceae</taxon>
        <taxon>Lindgomyces</taxon>
    </lineage>
</organism>
<keyword evidence="2" id="KW-1185">Reference proteome</keyword>
<accession>A0ACB6QSS6</accession>
<comment type="caution">
    <text evidence="1">The sequence shown here is derived from an EMBL/GenBank/DDBJ whole genome shotgun (WGS) entry which is preliminary data.</text>
</comment>
<feature type="non-terminal residue" evidence="1">
    <location>
        <position position="1"/>
    </location>
</feature>
<proteinExistence type="predicted"/>
<dbReference type="Proteomes" id="UP000799755">
    <property type="component" value="Unassembled WGS sequence"/>
</dbReference>
<protein>
    <submittedName>
        <fullName evidence="1">Uncharacterized protein</fullName>
    </submittedName>
</protein>
<sequence length="735" mass="81067">IVMTTIHHSPPPGVTPFSIFEDSEDQGTSSPSEVYDGDTSFNSETFPGADEPIESIEHQELVSYRSSYTSRPSILSAGTSRRASLISSLPSELSISSKPIPPTGHGVNSRNTPRKERPLFRNSSSVRAMQMSSPPPLAHFESPRDRLKGVYKLATPSKSGRSETPTSVMPDWLVENYKLLEEKLKDIVLMRRGLLIPHPREEYDLLEERILESLDLKTPRLLKCGHFIGPGEGAEEKGDEEEDRGSVMEGRSGRETSMSGGTVTGDDEPGWKYPTPESDNASVCIDCHRQVKRPGNGIGTGTKRWDLKIYAANGLMRAGAWSAAWSEMERCDVEISPWIPEDMRKLLEKQAEERQRAENEKRMYEAEVMRRVEEEAARMKKLEADAEEKRRVEEAERQKKIEEEELSRQGTIDKEAAEKRELNETLKEKIEEVKESIRLEFEAQILAEANAVSERVRLLEEKLKNERSKPINFEHPLSRGRPRAPSRRPSSMDDVPISTLLRNYLVLLARDRRNIVIVILSAFVVFLAMHVGPSLAVQTLPPIILSTFHEDYSPDPISSIVATTTATLTATSIISTTITLRVEETPSAAVLPSVQLVSSEVISLETTPVVESTHITGEIVEASLSRSEPASNKPSATTSASPNSDIPSRSLSAASLSSALSSPLQSLSTSTMSPHSQSFMASQSSSASSSPSWTGPLSIHDEPKCEPTSVPKKPQPPETPSEQPIVSESVVQSSS</sequence>